<dbReference type="GO" id="GO:0005694">
    <property type="term" value="C:chromosome"/>
    <property type="evidence" value="ECO:0007669"/>
    <property type="project" value="TreeGrafter"/>
</dbReference>
<dbReference type="GO" id="GO:0003677">
    <property type="term" value="F:DNA binding"/>
    <property type="evidence" value="ECO:0007669"/>
    <property type="project" value="UniProtKB-KW"/>
</dbReference>
<protein>
    <recommendedName>
        <fullName evidence="5">DNA 3'-5' helicase</fullName>
        <ecNumber evidence="5">5.6.2.4</ecNumber>
    </recommendedName>
</protein>
<sequence length="188" mass="20974">MTDQALNLQRLGIPPSAIAVLDSSTPLPMQQKILLDICGEGTEKSDQPIHGLLAVLTQFSVNKQSTIRLLFVTPEKLSKSKRLMNRLEKAFSRGRLARIAIDEVHCVSQWGNDFRPDYKFLHVLKTQFPSAPILGLTATASAEVVLDVQKMLGLSQDNCLVLRTGYNRPNLNYKACLCALYCLQWFIG</sequence>
<dbReference type="Pfam" id="PF00270">
    <property type="entry name" value="DEAD"/>
    <property type="match status" value="1"/>
</dbReference>
<dbReference type="InterPro" id="IPR027417">
    <property type="entry name" value="P-loop_NTPase"/>
</dbReference>
<evidence type="ECO:0000256" key="3">
    <source>
        <dbReference type="ARBA" id="ARBA00023235"/>
    </source>
</evidence>
<dbReference type="PROSITE" id="PS51192">
    <property type="entry name" value="HELICASE_ATP_BIND_1"/>
    <property type="match status" value="1"/>
</dbReference>
<comment type="catalytic activity">
    <reaction evidence="4">
        <text>Couples ATP hydrolysis with the unwinding of duplex DNA by translocating in the 3'-5' direction.</text>
        <dbReference type="EC" id="5.6.2.4"/>
    </reaction>
</comment>
<reference evidence="7 8" key="1">
    <citation type="submission" date="2018-11" db="EMBL/GenBank/DDBJ databases">
        <authorList>
            <consortium name="Pathogen Informatics"/>
        </authorList>
    </citation>
    <scope>NUCLEOTIDE SEQUENCE [LARGE SCALE GENOMIC DNA]</scope>
</reference>
<dbReference type="GO" id="GO:0043138">
    <property type="term" value="F:3'-5' DNA helicase activity"/>
    <property type="evidence" value="ECO:0007669"/>
    <property type="project" value="UniProtKB-EC"/>
</dbReference>
<keyword evidence="2" id="KW-0238">DNA-binding</keyword>
<proteinExistence type="inferred from homology"/>
<dbReference type="PANTHER" id="PTHR13710:SF105">
    <property type="entry name" value="ATP-DEPENDENT DNA HELICASE Q1"/>
    <property type="match status" value="1"/>
</dbReference>
<dbReference type="InterPro" id="IPR011545">
    <property type="entry name" value="DEAD/DEAH_box_helicase_dom"/>
</dbReference>
<dbReference type="GO" id="GO:0009378">
    <property type="term" value="F:four-way junction helicase activity"/>
    <property type="evidence" value="ECO:0007669"/>
    <property type="project" value="TreeGrafter"/>
</dbReference>
<dbReference type="AlphaFoldDB" id="A0A3P7PLD6"/>
<keyword evidence="3" id="KW-0413">Isomerase</keyword>
<organism evidence="7 8">
    <name type="scientific">Dibothriocephalus latus</name>
    <name type="common">Fish tapeworm</name>
    <name type="synonym">Diphyllobothrium latum</name>
    <dbReference type="NCBI Taxonomy" id="60516"/>
    <lineage>
        <taxon>Eukaryota</taxon>
        <taxon>Metazoa</taxon>
        <taxon>Spiralia</taxon>
        <taxon>Lophotrochozoa</taxon>
        <taxon>Platyhelminthes</taxon>
        <taxon>Cestoda</taxon>
        <taxon>Eucestoda</taxon>
        <taxon>Diphyllobothriidea</taxon>
        <taxon>Diphyllobothriidae</taxon>
        <taxon>Dibothriocephalus</taxon>
    </lineage>
</organism>
<evidence type="ECO:0000259" key="6">
    <source>
        <dbReference type="PROSITE" id="PS51192"/>
    </source>
</evidence>
<dbReference type="SUPFAM" id="SSF52540">
    <property type="entry name" value="P-loop containing nucleoside triphosphate hydrolases"/>
    <property type="match status" value="1"/>
</dbReference>
<dbReference type="GO" id="GO:0005737">
    <property type="term" value="C:cytoplasm"/>
    <property type="evidence" value="ECO:0007669"/>
    <property type="project" value="TreeGrafter"/>
</dbReference>
<accession>A0A3P7PLD6</accession>
<evidence type="ECO:0000256" key="2">
    <source>
        <dbReference type="ARBA" id="ARBA00023125"/>
    </source>
</evidence>
<dbReference type="GO" id="GO:0000724">
    <property type="term" value="P:double-strand break repair via homologous recombination"/>
    <property type="evidence" value="ECO:0007669"/>
    <property type="project" value="TreeGrafter"/>
</dbReference>
<dbReference type="Proteomes" id="UP000281553">
    <property type="component" value="Unassembled WGS sequence"/>
</dbReference>
<evidence type="ECO:0000313" key="7">
    <source>
        <dbReference type="EMBL" id="VDN19056.1"/>
    </source>
</evidence>
<comment type="similarity">
    <text evidence="1">Belongs to the helicase family. RecQ subfamily.</text>
</comment>
<evidence type="ECO:0000313" key="8">
    <source>
        <dbReference type="Proteomes" id="UP000281553"/>
    </source>
</evidence>
<dbReference type="InterPro" id="IPR014001">
    <property type="entry name" value="Helicase_ATP-bd"/>
</dbReference>
<dbReference type="GO" id="GO:0005524">
    <property type="term" value="F:ATP binding"/>
    <property type="evidence" value="ECO:0007669"/>
    <property type="project" value="InterPro"/>
</dbReference>
<evidence type="ECO:0000256" key="4">
    <source>
        <dbReference type="ARBA" id="ARBA00034617"/>
    </source>
</evidence>
<feature type="domain" description="Helicase ATP-binding" evidence="6">
    <location>
        <begin position="1"/>
        <end position="158"/>
    </location>
</feature>
<name>A0A3P7PLD6_DIBLA</name>
<dbReference type="EMBL" id="UYRU01069833">
    <property type="protein sequence ID" value="VDN19056.1"/>
    <property type="molecule type" value="Genomic_DNA"/>
</dbReference>
<evidence type="ECO:0000256" key="1">
    <source>
        <dbReference type="ARBA" id="ARBA00005446"/>
    </source>
</evidence>
<dbReference type="Gene3D" id="3.40.50.300">
    <property type="entry name" value="P-loop containing nucleotide triphosphate hydrolases"/>
    <property type="match status" value="1"/>
</dbReference>
<gene>
    <name evidence="7" type="ORF">DILT_LOCUS13332</name>
</gene>
<dbReference type="PANTHER" id="PTHR13710">
    <property type="entry name" value="DNA HELICASE RECQ FAMILY MEMBER"/>
    <property type="match status" value="1"/>
</dbReference>
<keyword evidence="8" id="KW-1185">Reference proteome</keyword>
<evidence type="ECO:0000256" key="5">
    <source>
        <dbReference type="ARBA" id="ARBA00034808"/>
    </source>
</evidence>
<dbReference type="OrthoDB" id="10261556at2759"/>
<dbReference type="EC" id="5.6.2.4" evidence="5"/>